<feature type="transmembrane region" description="Helical" evidence="1">
    <location>
        <begin position="188"/>
        <end position="208"/>
    </location>
</feature>
<feature type="transmembrane region" description="Helical" evidence="1">
    <location>
        <begin position="242"/>
        <end position="263"/>
    </location>
</feature>
<feature type="transmembrane region" description="Helical" evidence="1">
    <location>
        <begin position="155"/>
        <end position="176"/>
    </location>
</feature>
<dbReference type="PANTHER" id="PTHR40761:SF1">
    <property type="entry name" value="CONSERVED INTEGRAL MEMBRANE ALANINE VALINE AND LEUCINE RICH PROTEIN-RELATED"/>
    <property type="match status" value="1"/>
</dbReference>
<dbReference type="EMBL" id="CAFAAI010000194">
    <property type="protein sequence ID" value="CAB4803141.1"/>
    <property type="molecule type" value="Genomic_DNA"/>
</dbReference>
<sequence length="287" mass="29517">MKTALLLCLVAAFGYGAGAVMQALGARRADAAGQHGLAAILKQPVFLLGILVDLASWLTSRFALHTLPLFAVQTILAGSLAVTVLLARLVLNTDLRGPDRLAILATLVGLILVGISAGGEPTREITHWLKICILLGIPALIALGVVALELKKSIVLSVLSGAAFTGSALAARSVHFKDESISGLASEPLLWAVLVYAVLALGLHASALMRGRVGAVTAAMWSTEVLVASIIGAVALGDHVRHGWGIPAIVGIAITLAATLELARSPAQELDPLANSAHNHPAARGRA</sequence>
<protein>
    <submittedName>
        <fullName evidence="2">Unannotated protein</fullName>
    </submittedName>
</protein>
<keyword evidence="1" id="KW-1133">Transmembrane helix</keyword>
<accession>A0A6J6Y0C7</accession>
<gene>
    <name evidence="2" type="ORF">UFOPK2992_01128</name>
</gene>
<name>A0A6J6Y0C7_9ZZZZ</name>
<dbReference type="PANTHER" id="PTHR40761">
    <property type="entry name" value="CONSERVED INTEGRAL MEMBRANE ALANINE VALINE AND LEUCINE RICH PROTEIN-RELATED"/>
    <property type="match status" value="1"/>
</dbReference>
<evidence type="ECO:0000256" key="1">
    <source>
        <dbReference type="SAM" id="Phobius"/>
    </source>
</evidence>
<evidence type="ECO:0000313" key="2">
    <source>
        <dbReference type="EMBL" id="CAB4803141.1"/>
    </source>
</evidence>
<proteinExistence type="predicted"/>
<feature type="transmembrane region" description="Helical" evidence="1">
    <location>
        <begin position="101"/>
        <end position="119"/>
    </location>
</feature>
<reference evidence="2" key="1">
    <citation type="submission" date="2020-05" db="EMBL/GenBank/DDBJ databases">
        <authorList>
            <person name="Chiriac C."/>
            <person name="Salcher M."/>
            <person name="Ghai R."/>
            <person name="Kavagutti S V."/>
        </authorList>
    </citation>
    <scope>NUCLEOTIDE SEQUENCE</scope>
</reference>
<feature type="transmembrane region" description="Helical" evidence="1">
    <location>
        <begin position="67"/>
        <end position="89"/>
    </location>
</feature>
<organism evidence="2">
    <name type="scientific">freshwater metagenome</name>
    <dbReference type="NCBI Taxonomy" id="449393"/>
    <lineage>
        <taxon>unclassified sequences</taxon>
        <taxon>metagenomes</taxon>
        <taxon>ecological metagenomes</taxon>
    </lineage>
</organism>
<feature type="transmembrane region" description="Helical" evidence="1">
    <location>
        <begin position="125"/>
        <end position="148"/>
    </location>
</feature>
<keyword evidence="1" id="KW-0472">Membrane</keyword>
<feature type="transmembrane region" description="Helical" evidence="1">
    <location>
        <begin position="215"/>
        <end position="236"/>
    </location>
</feature>
<keyword evidence="1" id="KW-0812">Transmembrane</keyword>
<dbReference type="AlphaFoldDB" id="A0A6J6Y0C7"/>